<dbReference type="OrthoDB" id="4497263at2759"/>
<organism evidence="3 4">
    <name type="scientific">Mollisia scopiformis</name>
    <name type="common">Conifer needle endophyte fungus</name>
    <name type="synonym">Phialocephala scopiformis</name>
    <dbReference type="NCBI Taxonomy" id="149040"/>
    <lineage>
        <taxon>Eukaryota</taxon>
        <taxon>Fungi</taxon>
        <taxon>Dikarya</taxon>
        <taxon>Ascomycota</taxon>
        <taxon>Pezizomycotina</taxon>
        <taxon>Leotiomycetes</taxon>
        <taxon>Helotiales</taxon>
        <taxon>Mollisiaceae</taxon>
        <taxon>Mollisia</taxon>
    </lineage>
</organism>
<evidence type="ECO:0000256" key="1">
    <source>
        <dbReference type="SAM" id="MobiDB-lite"/>
    </source>
</evidence>
<proteinExistence type="predicted"/>
<keyword evidence="2" id="KW-0812">Transmembrane</keyword>
<keyword evidence="2" id="KW-1133">Transmembrane helix</keyword>
<evidence type="ECO:0000313" key="4">
    <source>
        <dbReference type="Proteomes" id="UP000070700"/>
    </source>
</evidence>
<dbReference type="RefSeq" id="XP_018067024.1">
    <property type="nucleotide sequence ID" value="XM_018205878.1"/>
</dbReference>
<evidence type="ECO:0000313" key="3">
    <source>
        <dbReference type="EMBL" id="KUJ12669.1"/>
    </source>
</evidence>
<accession>A0A194WYA7</accession>
<sequence length="332" mass="34530">MASTHPVEINSGITTTWIPLTTPGPSAPAGCSGQMYMQPGLTTIVAFDAWQGLNVPFALQCLPIEVTQSYTQTSAGVTGSTRFSLGPFQCPNEYTTASTTILNSLSTSVLCCPSEYRLSSSGTYLQCMSTQTTGSVVPNSLVISDGTRLSWVDTTVTASGTVILANSIIGYVFADQVTSSSGTSSTGASSTSTPAQTQGPATTTSITPTQTPQMAYNHGLDTGAKAGIAVGCVVAALAVIILFIICSPRYRRKQTTIPSVAYEKDGSTPATEQVIGELGTNDVNYPSDSLLGGRYQAAGGLPKQGNMYNNNNNHPGAHFVHEMDGLSPARQA</sequence>
<dbReference type="EMBL" id="KQ947424">
    <property type="protein sequence ID" value="KUJ12669.1"/>
    <property type="molecule type" value="Genomic_DNA"/>
</dbReference>
<dbReference type="GeneID" id="28815604"/>
<feature type="region of interest" description="Disordered" evidence="1">
    <location>
        <begin position="183"/>
        <end position="211"/>
    </location>
</feature>
<keyword evidence="2" id="KW-0472">Membrane</keyword>
<keyword evidence="4" id="KW-1185">Reference proteome</keyword>
<dbReference type="KEGG" id="psco:LY89DRAFT_212046"/>
<dbReference type="Proteomes" id="UP000070700">
    <property type="component" value="Unassembled WGS sequence"/>
</dbReference>
<dbReference type="AlphaFoldDB" id="A0A194WYA7"/>
<name>A0A194WYA7_MOLSC</name>
<feature type="transmembrane region" description="Helical" evidence="2">
    <location>
        <begin position="226"/>
        <end position="246"/>
    </location>
</feature>
<dbReference type="STRING" id="149040.A0A194WYA7"/>
<protein>
    <submittedName>
        <fullName evidence="3">Uncharacterized protein</fullName>
    </submittedName>
</protein>
<reference evidence="3 4" key="1">
    <citation type="submission" date="2015-10" db="EMBL/GenBank/DDBJ databases">
        <title>Full genome of DAOMC 229536 Phialocephala scopiformis, a fungal endophyte of spruce producing the potent anti-insectan compound rugulosin.</title>
        <authorList>
            <consortium name="DOE Joint Genome Institute"/>
            <person name="Walker A.K."/>
            <person name="Frasz S.L."/>
            <person name="Seifert K.A."/>
            <person name="Miller J.D."/>
            <person name="Mondo S.J."/>
            <person name="Labutti K."/>
            <person name="Lipzen A."/>
            <person name="Dockter R."/>
            <person name="Kennedy M."/>
            <person name="Grigoriev I.V."/>
            <person name="Spatafora J.W."/>
        </authorList>
    </citation>
    <scope>NUCLEOTIDE SEQUENCE [LARGE SCALE GENOMIC DNA]</scope>
    <source>
        <strain evidence="3 4">CBS 120377</strain>
    </source>
</reference>
<gene>
    <name evidence="3" type="ORF">LY89DRAFT_212046</name>
</gene>
<dbReference type="InParanoid" id="A0A194WYA7"/>
<evidence type="ECO:0000256" key="2">
    <source>
        <dbReference type="SAM" id="Phobius"/>
    </source>
</evidence>